<dbReference type="PRINTS" id="PR01806">
    <property type="entry name" value="VIRFACTRMVIN"/>
</dbReference>
<keyword evidence="4 10" id="KW-0133">Cell shape</keyword>
<evidence type="ECO:0000256" key="8">
    <source>
        <dbReference type="ARBA" id="ARBA00060041"/>
    </source>
</evidence>
<feature type="transmembrane region" description="Helical" evidence="10">
    <location>
        <begin position="446"/>
        <end position="466"/>
    </location>
</feature>
<accession>A0ABY9RLG5</accession>
<feature type="transmembrane region" description="Helical" evidence="10">
    <location>
        <begin position="133"/>
        <end position="153"/>
    </location>
</feature>
<keyword evidence="3 10" id="KW-0812">Transmembrane</keyword>
<keyword evidence="2 10" id="KW-1003">Cell membrane</keyword>
<feature type="transmembrane region" description="Helical" evidence="10">
    <location>
        <begin position="486"/>
        <end position="507"/>
    </location>
</feature>
<comment type="pathway">
    <text evidence="10">Cell wall biogenesis; peptidoglycan biosynthesis.</text>
</comment>
<feature type="transmembrane region" description="Helical" evidence="10">
    <location>
        <begin position="279"/>
        <end position="299"/>
    </location>
</feature>
<evidence type="ECO:0000313" key="13">
    <source>
        <dbReference type="Proteomes" id="UP001181355"/>
    </source>
</evidence>
<keyword evidence="10 11" id="KW-0961">Cell wall biogenesis/degradation</keyword>
<dbReference type="InterPro" id="IPR051050">
    <property type="entry name" value="Lipid_II_flippase_MurJ/MviN"/>
</dbReference>
<evidence type="ECO:0000256" key="2">
    <source>
        <dbReference type="ARBA" id="ARBA00022475"/>
    </source>
</evidence>
<dbReference type="InterPro" id="IPR004268">
    <property type="entry name" value="MurJ"/>
</dbReference>
<dbReference type="PIRSF" id="PIRSF002869">
    <property type="entry name" value="MviN"/>
    <property type="match status" value="1"/>
</dbReference>
<dbReference type="PANTHER" id="PTHR47019">
    <property type="entry name" value="LIPID II FLIPPASE MURJ"/>
    <property type="match status" value="1"/>
</dbReference>
<feature type="transmembrane region" description="Helical" evidence="10">
    <location>
        <begin position="90"/>
        <end position="113"/>
    </location>
</feature>
<keyword evidence="5 10" id="KW-0573">Peptidoglycan synthesis</keyword>
<feature type="transmembrane region" description="Helical" evidence="10">
    <location>
        <begin position="160"/>
        <end position="181"/>
    </location>
</feature>
<feature type="transmembrane region" description="Helical" evidence="10">
    <location>
        <begin position="391"/>
        <end position="410"/>
    </location>
</feature>
<feature type="transmembrane region" description="Helical" evidence="10">
    <location>
        <begin position="238"/>
        <end position="259"/>
    </location>
</feature>
<evidence type="ECO:0000256" key="10">
    <source>
        <dbReference type="HAMAP-Rule" id="MF_02078"/>
    </source>
</evidence>
<evidence type="ECO:0000256" key="9">
    <source>
        <dbReference type="ARBA" id="ARBA00061532"/>
    </source>
</evidence>
<sequence>MNLLKTLAAISSMTMLSRITGLIRDGLFSAYFGATATMDAYVQAFKIPNFFRRLFAEGAFSQAFVPILAEYRNSNSPQEVKELVDHVATVLVWALLLTCVIGVLGAPVLVLMFSSGFWGTAKFDVTVNLTRIMFPYIGFMSLVALSSGILNTWRRFKIPAFTPVLLNLSFIVAAFFSQEWFGKEKQIYALGWAVFVGGVLQLAIQIPPLVKIGMLPSLSWNPAFALRDPKVRRVLKQMAPAVMAVSATQISIMINSTWASFLPDGSASQLNYADRLMEFPSAMLGVALGTVLLPSLSAAKAHGDQQEYSSLLDWGLRLTFLLALPAAVGLLVLPDALTATLFHNGRFDAHAVHETAKAVAAYGVGLSGLILVKILAPGFYAQQDIRTPVKIAMVVLLVTQILNAIFVPFIHQAGLALSVGLGACVNAALLYRGLRQRGIYVPMQGWTRFFTKVLIALALMAATAYALSMQVDWLSMRSEKVLRVTILLGLILSCMLVYFGALFGLGFRMRDFRKISR</sequence>
<reference evidence="12" key="1">
    <citation type="submission" date="2023-09" db="EMBL/GenBank/DDBJ databases">
        <title>Undibacterium sp. 20NA77.5 isolated from freshwater.</title>
        <authorList>
            <person name="Le V."/>
            <person name="Ko S.-R."/>
            <person name="Ahn C.-Y."/>
            <person name="Oh H.-M."/>
        </authorList>
    </citation>
    <scope>NUCLEOTIDE SEQUENCE</scope>
    <source>
        <strain evidence="12">20NA77.5</strain>
    </source>
</reference>
<evidence type="ECO:0000256" key="11">
    <source>
        <dbReference type="PIRNR" id="PIRNR002869"/>
    </source>
</evidence>
<evidence type="ECO:0000256" key="5">
    <source>
        <dbReference type="ARBA" id="ARBA00022984"/>
    </source>
</evidence>
<dbReference type="PANTHER" id="PTHR47019:SF1">
    <property type="entry name" value="LIPID II FLIPPASE MURJ"/>
    <property type="match status" value="1"/>
</dbReference>
<dbReference type="RefSeq" id="WP_309483532.1">
    <property type="nucleotide sequence ID" value="NZ_CP133720.1"/>
</dbReference>
<keyword evidence="10 11" id="KW-0813">Transport</keyword>
<feature type="transmembrane region" description="Helical" evidence="10">
    <location>
        <begin position="187"/>
        <end position="204"/>
    </location>
</feature>
<evidence type="ECO:0000256" key="6">
    <source>
        <dbReference type="ARBA" id="ARBA00022989"/>
    </source>
</evidence>
<dbReference type="NCBIfam" id="TIGR01695">
    <property type="entry name" value="murJ_mviN"/>
    <property type="match status" value="1"/>
</dbReference>
<gene>
    <name evidence="10 12" type="primary">murJ</name>
    <name evidence="12" type="ORF">RF679_07150</name>
</gene>
<evidence type="ECO:0000256" key="4">
    <source>
        <dbReference type="ARBA" id="ARBA00022960"/>
    </source>
</evidence>
<keyword evidence="7 10" id="KW-0472">Membrane</keyword>
<proteinExistence type="inferred from homology"/>
<keyword evidence="13" id="KW-1185">Reference proteome</keyword>
<feature type="transmembrane region" description="Helical" evidence="10">
    <location>
        <begin position="320"/>
        <end position="339"/>
    </location>
</feature>
<comment type="function">
    <text evidence="8 10 11">Involved in peptidoglycan biosynthesis. Transports lipid-linked peptidoglycan precursors from the inner to the outer leaflet of the cytoplasmic membrane.</text>
</comment>
<feature type="transmembrane region" description="Helical" evidence="10">
    <location>
        <begin position="359"/>
        <end position="379"/>
    </location>
</feature>
<keyword evidence="6 10" id="KW-1133">Transmembrane helix</keyword>
<evidence type="ECO:0000256" key="3">
    <source>
        <dbReference type="ARBA" id="ARBA00022692"/>
    </source>
</evidence>
<organism evidence="12 13">
    <name type="scientific">Undibacterium cyanobacteriorum</name>
    <dbReference type="NCBI Taxonomy" id="3073561"/>
    <lineage>
        <taxon>Bacteria</taxon>
        <taxon>Pseudomonadati</taxon>
        <taxon>Pseudomonadota</taxon>
        <taxon>Betaproteobacteria</taxon>
        <taxon>Burkholderiales</taxon>
        <taxon>Oxalobacteraceae</taxon>
        <taxon>Undibacterium</taxon>
    </lineage>
</organism>
<keyword evidence="10" id="KW-0997">Cell inner membrane</keyword>
<dbReference type="EMBL" id="CP133720">
    <property type="protein sequence ID" value="WMW82055.1"/>
    <property type="molecule type" value="Genomic_DNA"/>
</dbReference>
<evidence type="ECO:0000256" key="7">
    <source>
        <dbReference type="ARBA" id="ARBA00023136"/>
    </source>
</evidence>
<feature type="transmembrane region" description="Helical" evidence="10">
    <location>
        <begin position="416"/>
        <end position="434"/>
    </location>
</feature>
<comment type="similarity">
    <text evidence="9 10 11">Belongs to the MurJ/MviN family.</text>
</comment>
<name>A0ABY9RLG5_9BURK</name>
<protein>
    <recommendedName>
        <fullName evidence="10">Probable lipid II flippase MurJ</fullName>
    </recommendedName>
</protein>
<comment type="subcellular location">
    <subcellularLocation>
        <location evidence="10">Cell inner membrane</location>
        <topology evidence="10">Multi-pass membrane protein</topology>
    </subcellularLocation>
    <subcellularLocation>
        <location evidence="1">Cell membrane</location>
        <topology evidence="1">Multi-pass membrane protein</topology>
    </subcellularLocation>
</comment>
<dbReference type="HAMAP" id="MF_02078">
    <property type="entry name" value="MurJ_MviN"/>
    <property type="match status" value="1"/>
</dbReference>
<dbReference type="Pfam" id="PF03023">
    <property type="entry name" value="MurJ"/>
    <property type="match status" value="1"/>
</dbReference>
<dbReference type="CDD" id="cd13123">
    <property type="entry name" value="MATE_MurJ_like"/>
    <property type="match status" value="1"/>
</dbReference>
<evidence type="ECO:0000256" key="1">
    <source>
        <dbReference type="ARBA" id="ARBA00004651"/>
    </source>
</evidence>
<evidence type="ECO:0000313" key="12">
    <source>
        <dbReference type="EMBL" id="WMW82055.1"/>
    </source>
</evidence>
<dbReference type="Proteomes" id="UP001181355">
    <property type="component" value="Chromosome"/>
</dbReference>